<evidence type="ECO:0000313" key="5">
    <source>
        <dbReference type="Proteomes" id="UP000185904"/>
    </source>
</evidence>
<dbReference type="InterPro" id="IPR017907">
    <property type="entry name" value="Znf_RING_CS"/>
</dbReference>
<comment type="caution">
    <text evidence="4">The sequence shown here is derived from an EMBL/GenBank/DDBJ whole genome shotgun (WGS) entry which is preliminary data.</text>
</comment>
<proteinExistence type="predicted"/>
<dbReference type="Proteomes" id="UP000185904">
    <property type="component" value="Unassembled WGS sequence"/>
</dbReference>
<organism evidence="4 5">
    <name type="scientific">Fonsecaea nubica</name>
    <dbReference type="NCBI Taxonomy" id="856822"/>
    <lineage>
        <taxon>Eukaryota</taxon>
        <taxon>Fungi</taxon>
        <taxon>Dikarya</taxon>
        <taxon>Ascomycota</taxon>
        <taxon>Pezizomycotina</taxon>
        <taxon>Eurotiomycetes</taxon>
        <taxon>Chaetothyriomycetidae</taxon>
        <taxon>Chaetothyriales</taxon>
        <taxon>Herpotrichiellaceae</taxon>
        <taxon>Fonsecaea</taxon>
    </lineage>
</organism>
<dbReference type="GeneID" id="34590602"/>
<evidence type="ECO:0000256" key="3">
    <source>
        <dbReference type="ARBA" id="ARBA00022833"/>
    </source>
</evidence>
<accession>A0A178CWH0</accession>
<gene>
    <name evidence="4" type="ORF">AYO20_07189</name>
</gene>
<evidence type="ECO:0000256" key="1">
    <source>
        <dbReference type="ARBA" id="ARBA00022723"/>
    </source>
</evidence>
<evidence type="ECO:0000256" key="2">
    <source>
        <dbReference type="ARBA" id="ARBA00022771"/>
    </source>
</evidence>
<dbReference type="GO" id="GO:0008270">
    <property type="term" value="F:zinc ion binding"/>
    <property type="evidence" value="ECO:0007669"/>
    <property type="project" value="UniProtKB-KW"/>
</dbReference>
<sequence>MATSEHGKSPESTGSEVRLRIQGLRRALDDAPELSISKKDDDVPIPESEETILLPGDLPVSELWTKLKGQLFFQTSTALYAKKRPDQVVELGYTLPDSLSRNGEKWKPGRVKPQFQEFEQITVVQDDLPPEPSKSIHIDDRLIAYTNRHFGQAMQFNVDENSSNLYGMKIDSLKDSRGLEITFHRTVRMPDDEKLHQLPGSLGAFPLYSVEGYADKLPSAIVQAGGVFMPMWQREALWISLEARIGTRYALRFSVGRINAVSGEKMDQEKDVSADGPGVQDYVVVPGQEWLDGICVAPGIVRQFVAMPLGSGYTVEGQKTGEEKHGGLQIEIIPAFQERLRTWAKDSTGDISASDLEYGRLDEHSTPRQLGLGVGNTIRLYPEKAVEYVPATLADMVGGAHEDEDCPVFVPEYRAALRKDRIKSMLSERKYEWGEMSSYSNLLRESVYQSVDRIGVGNGTAALALEPAMAMSSAYTRGESLSMAGQASAAADEGFYAGEFVGAATYQDMSREPQMNAAESKPTITTKDLKAMGLAAGGKLVQDIYRDHNPASIWNTEAARLVHVHILDPASCEAVTHVVPPPPPIDAMGYIEEGGAFFVVEEQPENRVDGGNFDNVKSVSAMDQQKDVQSEPSLDPSQPTRCKCGIRLCDCVVRPCDHQFCNVCVREVDPSAITRSFTSAEPPSRDRWFCPTCKTAVSYVAGFSAPMNLPGEETVKVRVPVNVLEVKDGRVAFKSIQQSRI</sequence>
<keyword evidence="2" id="KW-0863">Zinc-finger</keyword>
<keyword evidence="1" id="KW-0479">Metal-binding</keyword>
<dbReference type="OrthoDB" id="428577at2759"/>
<dbReference type="AlphaFoldDB" id="A0A178CWH0"/>
<name>A0A178CWH0_9EURO</name>
<dbReference type="PROSITE" id="PS00518">
    <property type="entry name" value="ZF_RING_1"/>
    <property type="match status" value="1"/>
</dbReference>
<evidence type="ECO:0000313" key="4">
    <source>
        <dbReference type="EMBL" id="OAL33503.1"/>
    </source>
</evidence>
<protein>
    <recommendedName>
        <fullName evidence="6">RING-type domain-containing protein</fullName>
    </recommendedName>
</protein>
<reference evidence="4 5" key="1">
    <citation type="submission" date="2016-03" db="EMBL/GenBank/DDBJ databases">
        <title>The draft genome sequence of Fonsecaea nubica causative agent of cutaneous subcutaneous infection in human host.</title>
        <authorList>
            <person name="Costa F."/>
            <person name="Sybren D.H."/>
            <person name="Raittz R.T."/>
            <person name="Weiss V.A."/>
            <person name="Leao A.C."/>
            <person name="Gomes R."/>
            <person name="De Souza E.M."/>
            <person name="Pedrosa F.O."/>
            <person name="Steffens M.B."/>
            <person name="Bombassaro A."/>
            <person name="Tadra-Sfeir M.Z."/>
            <person name="Moreno L.F."/>
            <person name="Najafzadeh M.J."/>
            <person name="Felipe M.S."/>
            <person name="Teixeira M."/>
            <person name="Sun J."/>
            <person name="Xi L."/>
            <person name="Castro M.A."/>
            <person name="Vicente V.A."/>
        </authorList>
    </citation>
    <scope>NUCLEOTIDE SEQUENCE [LARGE SCALE GENOMIC DNA]</scope>
    <source>
        <strain evidence="4 5">CBS 269.64</strain>
    </source>
</reference>
<dbReference type="RefSeq" id="XP_022498515.1">
    <property type="nucleotide sequence ID" value="XM_022645476.1"/>
</dbReference>
<dbReference type="EMBL" id="LVCJ01000049">
    <property type="protein sequence ID" value="OAL33503.1"/>
    <property type="molecule type" value="Genomic_DNA"/>
</dbReference>
<keyword evidence="5" id="KW-1185">Reference proteome</keyword>
<keyword evidence="3" id="KW-0862">Zinc</keyword>
<evidence type="ECO:0008006" key="6">
    <source>
        <dbReference type="Google" id="ProtNLM"/>
    </source>
</evidence>